<organism evidence="3 4">
    <name type="scientific">Gemella haemolysans M341</name>
    <dbReference type="NCBI Taxonomy" id="562981"/>
    <lineage>
        <taxon>Bacteria</taxon>
        <taxon>Bacillati</taxon>
        <taxon>Bacillota</taxon>
        <taxon>Bacilli</taxon>
        <taxon>Bacillales</taxon>
        <taxon>Gemellaceae</taxon>
        <taxon>Gemella</taxon>
    </lineage>
</organism>
<dbReference type="RefSeq" id="WP_003147469.1">
    <property type="nucleotide sequence ID" value="NZ_GL883584.1"/>
</dbReference>
<dbReference type="Proteomes" id="UP000004773">
    <property type="component" value="Unassembled WGS sequence"/>
</dbReference>
<feature type="domain" description="DUF1542" evidence="2">
    <location>
        <begin position="21"/>
        <end position="96"/>
    </location>
</feature>
<name>A0AA87AR51_9BACL</name>
<feature type="compositionally biased region" description="Polar residues" evidence="1">
    <location>
        <begin position="81"/>
        <end position="94"/>
    </location>
</feature>
<gene>
    <name evidence="3" type="ORF">HMPREF0428_01336</name>
</gene>
<feature type="region of interest" description="Disordered" evidence="1">
    <location>
        <begin position="1"/>
        <end position="105"/>
    </location>
</feature>
<accession>A0AA87AR51</accession>
<dbReference type="AlphaFoldDB" id="A0AA87AR51"/>
<protein>
    <recommendedName>
        <fullName evidence="2">DUF1542 domain-containing protein</fullName>
    </recommendedName>
</protein>
<evidence type="ECO:0000256" key="1">
    <source>
        <dbReference type="SAM" id="MobiDB-lite"/>
    </source>
</evidence>
<sequence>MEQAKANGATEVNNVNPTPEAKPAAKKAVEDALADKIKAIDENNDLTDEEKATAKQEAQAKATEAKNNIDAARTNAEVETAKTNGTTEVNNVNPTPEAKPAAKKQ</sequence>
<dbReference type="Pfam" id="PF07564">
    <property type="entry name" value="DUF1542"/>
    <property type="match status" value="1"/>
</dbReference>
<proteinExistence type="predicted"/>
<reference evidence="3 4" key="1">
    <citation type="submission" date="2011-03" db="EMBL/GenBank/DDBJ databases">
        <title>The Genome Sequence of Gemella haemolysans M341.</title>
        <authorList>
            <consortium name="The Broad Institute Genome Sequencing Platform"/>
            <consortium name="The Broad Institute Genome Sequencing Center for Infectious Disease"/>
            <person name="Earl A."/>
            <person name="Ward D."/>
            <person name="Feldgarden M."/>
            <person name="Gevers D."/>
            <person name="Sibley C.D."/>
            <person name="Field T.R."/>
            <person name="Grinwis M."/>
            <person name="Eshaghurshan C.S."/>
            <person name="Surette M.G."/>
            <person name="Young S.K."/>
            <person name="Zeng Q."/>
            <person name="Gargeya S."/>
            <person name="Fitzgerald M."/>
            <person name="Haas B."/>
            <person name="Abouelleil A."/>
            <person name="Alvarado L."/>
            <person name="Arachchi H.M."/>
            <person name="Berlin A."/>
            <person name="Brown A."/>
            <person name="Chapman S.B."/>
            <person name="Chen Z."/>
            <person name="Dunbar C."/>
            <person name="Freedman E."/>
            <person name="Gearin G."/>
            <person name="Gellesch M."/>
            <person name="Goldberg J."/>
            <person name="Griggs A."/>
            <person name="Gujja S."/>
            <person name="Heilman E.R."/>
            <person name="Heiman D."/>
            <person name="Howarth C."/>
            <person name="Larson L."/>
            <person name="Lui A."/>
            <person name="MacDonald P.J.P."/>
            <person name="Mehta T."/>
            <person name="Montmayeur A."/>
            <person name="Murphy C."/>
            <person name="Neiman D."/>
            <person name="Pearson M."/>
            <person name="Priest M."/>
            <person name="Roberts A."/>
            <person name="Saif S."/>
            <person name="Shea T."/>
            <person name="Shenoy N."/>
            <person name="Sisk P."/>
            <person name="Stolte C."/>
            <person name="Sykes S."/>
            <person name="White J."/>
            <person name="Yandava C."/>
            <person name="Wortman J."/>
            <person name="Nusbaum C."/>
            <person name="Birren B."/>
        </authorList>
    </citation>
    <scope>NUCLEOTIDE SEQUENCE [LARGE SCALE GENOMIC DNA]</scope>
    <source>
        <strain evidence="3 4">M341</strain>
    </source>
</reference>
<dbReference type="InterPro" id="IPR011439">
    <property type="entry name" value="DUF1542"/>
</dbReference>
<feature type="compositionally biased region" description="Basic and acidic residues" evidence="1">
    <location>
        <begin position="27"/>
        <end position="41"/>
    </location>
</feature>
<feature type="compositionally biased region" description="Low complexity" evidence="1">
    <location>
        <begin position="55"/>
        <end position="66"/>
    </location>
</feature>
<comment type="caution">
    <text evidence="3">The sequence shown here is derived from an EMBL/GenBank/DDBJ whole genome shotgun (WGS) entry which is preliminary data.</text>
</comment>
<evidence type="ECO:0000259" key="2">
    <source>
        <dbReference type="Pfam" id="PF07564"/>
    </source>
</evidence>
<dbReference type="EMBL" id="ACRO01000023">
    <property type="protein sequence ID" value="EGF87829.1"/>
    <property type="molecule type" value="Genomic_DNA"/>
</dbReference>
<evidence type="ECO:0000313" key="4">
    <source>
        <dbReference type="Proteomes" id="UP000004773"/>
    </source>
</evidence>
<evidence type="ECO:0000313" key="3">
    <source>
        <dbReference type="EMBL" id="EGF87829.1"/>
    </source>
</evidence>